<name>A0A811R066_9POAL</name>
<dbReference type="Proteomes" id="UP000604825">
    <property type="component" value="Unassembled WGS sequence"/>
</dbReference>
<feature type="region of interest" description="Disordered" evidence="1">
    <location>
        <begin position="141"/>
        <end position="160"/>
    </location>
</feature>
<protein>
    <submittedName>
        <fullName evidence="2">Uncharacterized protein</fullName>
    </submittedName>
</protein>
<feature type="region of interest" description="Disordered" evidence="1">
    <location>
        <begin position="78"/>
        <end position="111"/>
    </location>
</feature>
<evidence type="ECO:0000313" key="2">
    <source>
        <dbReference type="EMBL" id="CAD6262969.1"/>
    </source>
</evidence>
<gene>
    <name evidence="2" type="ORF">NCGR_LOCUS46292</name>
</gene>
<proteinExistence type="predicted"/>
<feature type="compositionally biased region" description="Low complexity" evidence="1">
    <location>
        <begin position="188"/>
        <end position="205"/>
    </location>
</feature>
<feature type="region of interest" description="Disordered" evidence="1">
    <location>
        <begin position="266"/>
        <end position="285"/>
    </location>
</feature>
<sequence>MAASDSSVGPRRRGSQLPPATNFVVPSSSPGPAIYRRRKAVGRGKYLRLPADSRRKAVGREKYLRLPAVALVRQRREPHLSASSFSSSTWMGDSQSANLSSGKDRKIGSHHPRVKTRLQRCSHVTSREPRRIVVTGIQLRTGSQRTHRRTPHPHSGQCGRATELRAARCEEAEEEAREQQLYRGLNDAGASSSPAASSAHVRAAAPPRPHGHACEQLRRVLASARRGRPRWWLTRWGARMGSCCSDELGVKAVPSLWCVPHPDAGRWSSGHGRWSSDELSPIQGF</sequence>
<keyword evidence="3" id="KW-1185">Reference proteome</keyword>
<dbReference type="AlphaFoldDB" id="A0A811R066"/>
<accession>A0A811R066</accession>
<evidence type="ECO:0000256" key="1">
    <source>
        <dbReference type="SAM" id="MobiDB-lite"/>
    </source>
</evidence>
<organism evidence="2 3">
    <name type="scientific">Miscanthus lutarioriparius</name>
    <dbReference type="NCBI Taxonomy" id="422564"/>
    <lineage>
        <taxon>Eukaryota</taxon>
        <taxon>Viridiplantae</taxon>
        <taxon>Streptophyta</taxon>
        <taxon>Embryophyta</taxon>
        <taxon>Tracheophyta</taxon>
        <taxon>Spermatophyta</taxon>
        <taxon>Magnoliopsida</taxon>
        <taxon>Liliopsida</taxon>
        <taxon>Poales</taxon>
        <taxon>Poaceae</taxon>
        <taxon>PACMAD clade</taxon>
        <taxon>Panicoideae</taxon>
        <taxon>Andropogonodae</taxon>
        <taxon>Andropogoneae</taxon>
        <taxon>Saccharinae</taxon>
        <taxon>Miscanthus</taxon>
    </lineage>
</organism>
<reference evidence="2" key="1">
    <citation type="submission" date="2020-10" db="EMBL/GenBank/DDBJ databases">
        <authorList>
            <person name="Han B."/>
            <person name="Lu T."/>
            <person name="Zhao Q."/>
            <person name="Huang X."/>
            <person name="Zhao Y."/>
        </authorList>
    </citation>
    <scope>NUCLEOTIDE SEQUENCE</scope>
</reference>
<dbReference type="EMBL" id="CAJGYO010000012">
    <property type="protein sequence ID" value="CAD6262969.1"/>
    <property type="molecule type" value="Genomic_DNA"/>
</dbReference>
<feature type="compositionally biased region" description="Polar residues" evidence="1">
    <location>
        <begin position="81"/>
        <end position="101"/>
    </location>
</feature>
<comment type="caution">
    <text evidence="2">The sequence shown here is derived from an EMBL/GenBank/DDBJ whole genome shotgun (WGS) entry which is preliminary data.</text>
</comment>
<evidence type="ECO:0000313" key="3">
    <source>
        <dbReference type="Proteomes" id="UP000604825"/>
    </source>
</evidence>
<feature type="region of interest" description="Disordered" evidence="1">
    <location>
        <begin position="1"/>
        <end position="38"/>
    </location>
</feature>
<feature type="region of interest" description="Disordered" evidence="1">
    <location>
        <begin position="186"/>
        <end position="212"/>
    </location>
</feature>